<organism evidence="1 2">
    <name type="scientific">Phlebia brevispora</name>
    <dbReference type="NCBI Taxonomy" id="194682"/>
    <lineage>
        <taxon>Eukaryota</taxon>
        <taxon>Fungi</taxon>
        <taxon>Dikarya</taxon>
        <taxon>Basidiomycota</taxon>
        <taxon>Agaricomycotina</taxon>
        <taxon>Agaricomycetes</taxon>
        <taxon>Polyporales</taxon>
        <taxon>Meruliaceae</taxon>
        <taxon>Phlebia</taxon>
    </lineage>
</organism>
<name>A0ACC1TCH4_9APHY</name>
<comment type="caution">
    <text evidence="1">The sequence shown here is derived from an EMBL/GenBank/DDBJ whole genome shotgun (WGS) entry which is preliminary data.</text>
</comment>
<sequence length="567" mass="62074">MSALIAKMLTSLFTLFAIPSFVAALWPMPRALSTGSTALKLSSDFVIHLEVQNSPNDLQSAISAVYTQLHNDTLQRLVVGRAAADSVAIARASELRFLTISLTGHAVVRSIEQEAVEPYGSRSESYSLNIPHDGTTATLTANSTLGLFRGLTTFSQMWYSSSSGKYILDAPVSIADEPAFPHRGLSFDTARNFFPVEDILRTLDGMSWLNTLYWHVADSQSFPLEVPAFPELAEKGAYSETERYSAADVQRIVSYANERGIDVIMELDSPGHTTGIAFAYPEHIACANKSPWATYASEPPAGQLRIASNATLAFARELFASVAGMMPGTMMSSGGDEVNLPCWEDDEETIQDLSINNITIADALNQFIQEVQNVLHQAGKTPFIKSDMILTHNVPVTNDTIAVVWQSSADATSMAERGQRFIHQPSDYFYLDCGAGEWLGNDVLGNSWCDPFKTWQRAYSFDPFANLSASQQQLVLGGQMPIWSEQTSPENLDPIVWPRLASGAEVFWTGATLPDGSPRLGANATSGTQAFARINEMRYRMVDRGIRAIALQPHWCVLRAGECDLDA</sequence>
<evidence type="ECO:0000313" key="1">
    <source>
        <dbReference type="EMBL" id="KAJ3558278.1"/>
    </source>
</evidence>
<accession>A0ACC1TCH4</accession>
<evidence type="ECO:0000313" key="2">
    <source>
        <dbReference type="Proteomes" id="UP001148662"/>
    </source>
</evidence>
<gene>
    <name evidence="1" type="ORF">NM688_g1015</name>
</gene>
<dbReference type="Proteomes" id="UP001148662">
    <property type="component" value="Unassembled WGS sequence"/>
</dbReference>
<keyword evidence="2" id="KW-1185">Reference proteome</keyword>
<dbReference type="EMBL" id="JANHOG010000098">
    <property type="protein sequence ID" value="KAJ3558278.1"/>
    <property type="molecule type" value="Genomic_DNA"/>
</dbReference>
<protein>
    <submittedName>
        <fullName evidence="1">Uncharacterized protein</fullName>
    </submittedName>
</protein>
<proteinExistence type="predicted"/>
<reference evidence="1" key="1">
    <citation type="submission" date="2022-07" db="EMBL/GenBank/DDBJ databases">
        <title>Genome Sequence of Phlebia brevispora.</title>
        <authorList>
            <person name="Buettner E."/>
        </authorList>
    </citation>
    <scope>NUCLEOTIDE SEQUENCE</scope>
    <source>
        <strain evidence="1">MPL23</strain>
    </source>
</reference>